<evidence type="ECO:0000313" key="2">
    <source>
        <dbReference type="Proteomes" id="UP001165083"/>
    </source>
</evidence>
<reference evidence="1" key="1">
    <citation type="submission" date="2023-04" db="EMBL/GenBank/DDBJ databases">
        <title>Phytophthora lilii NBRC 32176.</title>
        <authorList>
            <person name="Ichikawa N."/>
            <person name="Sato H."/>
            <person name="Tonouchi N."/>
        </authorList>
    </citation>
    <scope>NUCLEOTIDE SEQUENCE</scope>
    <source>
        <strain evidence="1">NBRC 32176</strain>
    </source>
</reference>
<proteinExistence type="predicted"/>
<name>A0A9W6YID3_9STRA</name>
<keyword evidence="2" id="KW-1185">Reference proteome</keyword>
<accession>A0A9W6YID3</accession>
<dbReference type="Proteomes" id="UP001165083">
    <property type="component" value="Unassembled WGS sequence"/>
</dbReference>
<dbReference type="OrthoDB" id="166332at2759"/>
<organism evidence="1 2">
    <name type="scientific">Phytophthora lilii</name>
    <dbReference type="NCBI Taxonomy" id="2077276"/>
    <lineage>
        <taxon>Eukaryota</taxon>
        <taxon>Sar</taxon>
        <taxon>Stramenopiles</taxon>
        <taxon>Oomycota</taxon>
        <taxon>Peronosporomycetes</taxon>
        <taxon>Peronosporales</taxon>
        <taxon>Peronosporaceae</taxon>
        <taxon>Phytophthora</taxon>
    </lineage>
</organism>
<protein>
    <submittedName>
        <fullName evidence="1">Unnamed protein product</fullName>
    </submittedName>
</protein>
<comment type="caution">
    <text evidence="1">The sequence shown here is derived from an EMBL/GenBank/DDBJ whole genome shotgun (WGS) entry which is preliminary data.</text>
</comment>
<evidence type="ECO:0000313" key="1">
    <source>
        <dbReference type="EMBL" id="GMF65381.1"/>
    </source>
</evidence>
<dbReference type="AlphaFoldDB" id="A0A9W6YID3"/>
<gene>
    <name evidence="1" type="ORF">Plil01_001805700</name>
</gene>
<dbReference type="EMBL" id="BSXW01012464">
    <property type="protein sequence ID" value="GMF65381.1"/>
    <property type="molecule type" value="Genomic_DNA"/>
</dbReference>
<sequence length="137" mass="15064">MSDTRGCLIECSGAFEGYITAAALKKVFPNALEDEALADQVLHRRFICPTRTLISIDTNGRWIQYDAEADVFKAMSELVDFNLFQAAKIMENATIQEGSLLPSIDSSIEVKGFGDDVYDGDVQNPTTSKSSIEFILS</sequence>